<dbReference type="Pfam" id="PF00106">
    <property type="entry name" value="adh_short"/>
    <property type="match status" value="1"/>
</dbReference>
<organism evidence="4">
    <name type="scientific">Paramoeba aestuarina</name>
    <dbReference type="NCBI Taxonomy" id="180227"/>
    <lineage>
        <taxon>Eukaryota</taxon>
        <taxon>Amoebozoa</taxon>
        <taxon>Discosea</taxon>
        <taxon>Flabellinia</taxon>
        <taxon>Dactylopodida</taxon>
        <taxon>Paramoebidae</taxon>
        <taxon>Paramoeba</taxon>
    </lineage>
</organism>
<evidence type="ECO:0000256" key="1">
    <source>
        <dbReference type="ARBA" id="ARBA00006484"/>
    </source>
</evidence>
<dbReference type="AlphaFoldDB" id="A0A7S4P380"/>
<name>A0A7S4P380_9EUKA</name>
<accession>A0A7S4P380</accession>
<comment type="similarity">
    <text evidence="1">Belongs to the short-chain dehydrogenases/reductases (SDR) family.</text>
</comment>
<dbReference type="Gene3D" id="3.40.50.720">
    <property type="entry name" value="NAD(P)-binding Rossmann-like Domain"/>
    <property type="match status" value="1"/>
</dbReference>
<evidence type="ECO:0000256" key="2">
    <source>
        <dbReference type="ARBA" id="ARBA00022857"/>
    </source>
</evidence>
<dbReference type="EMBL" id="HBKR01028228">
    <property type="protein sequence ID" value="CAE2322055.1"/>
    <property type="molecule type" value="Transcribed_RNA"/>
</dbReference>
<dbReference type="InterPro" id="IPR002347">
    <property type="entry name" value="SDR_fam"/>
</dbReference>
<dbReference type="PANTHER" id="PTHR43963:SF6">
    <property type="entry name" value="CHAIN DEHYDROGENASE FAMILY PROTEIN, PUTATIVE (AFU_ORTHOLOGUE AFUA_3G15350)-RELATED"/>
    <property type="match status" value="1"/>
</dbReference>
<reference evidence="4" key="1">
    <citation type="submission" date="2021-01" db="EMBL/GenBank/DDBJ databases">
        <authorList>
            <person name="Corre E."/>
            <person name="Pelletier E."/>
            <person name="Niang G."/>
            <person name="Scheremetjew M."/>
            <person name="Finn R."/>
            <person name="Kale V."/>
            <person name="Holt S."/>
            <person name="Cochrane G."/>
            <person name="Meng A."/>
            <person name="Brown T."/>
            <person name="Cohen L."/>
        </authorList>
    </citation>
    <scope>NUCLEOTIDE SEQUENCE</scope>
    <source>
        <strain evidence="4">SoJaBio B1-5/56/2</strain>
    </source>
</reference>
<sequence>MLLLLLVVCDFLLVVVFVCEFVVVMNTDGLRRVLITGANRGIGLFLTQHILRGHPDVFVFLGARSKEKGKGALETLPSEHLGRVEVLEIDVGNDSSVKNAAKEIETKFPDEKHPLFGLVNNAGVNGVDTKQTMNINVFGVERTTTAFAPLLVPDARRVVNVTSGAGVLFTESCSPERQKFFLNQTGEPVTVTSITNFIETEIYPISEVGRVGDEEERKFAEKGLGKNNGKLMYGLSKALGNLLTIELSLRFPSLLVNACTPGLVETDMTRDMISKSGKTKEELEVVPREKSTHSSLFLLFGDVKERGCFFRSDGVKCAMNKY</sequence>
<evidence type="ECO:0008006" key="5">
    <source>
        <dbReference type="Google" id="ProtNLM"/>
    </source>
</evidence>
<protein>
    <recommendedName>
        <fullName evidence="5">Protochlorophyllide reductase</fullName>
    </recommendedName>
</protein>
<proteinExistence type="inferred from homology"/>
<dbReference type="GO" id="GO:0016491">
    <property type="term" value="F:oxidoreductase activity"/>
    <property type="evidence" value="ECO:0007669"/>
    <property type="project" value="UniProtKB-KW"/>
</dbReference>
<dbReference type="SUPFAM" id="SSF51735">
    <property type="entry name" value="NAD(P)-binding Rossmann-fold domains"/>
    <property type="match status" value="1"/>
</dbReference>
<keyword evidence="3" id="KW-0560">Oxidoreductase</keyword>
<keyword evidence="2" id="KW-0521">NADP</keyword>
<dbReference type="InterPro" id="IPR036291">
    <property type="entry name" value="NAD(P)-bd_dom_sf"/>
</dbReference>
<evidence type="ECO:0000256" key="3">
    <source>
        <dbReference type="ARBA" id="ARBA00023002"/>
    </source>
</evidence>
<dbReference type="PRINTS" id="PR00081">
    <property type="entry name" value="GDHRDH"/>
</dbReference>
<gene>
    <name evidence="4" type="ORF">NAES01612_LOCUS18403</name>
</gene>
<evidence type="ECO:0000313" key="4">
    <source>
        <dbReference type="EMBL" id="CAE2322055.1"/>
    </source>
</evidence>
<dbReference type="PANTHER" id="PTHR43963">
    <property type="entry name" value="CARBONYL REDUCTASE 1-RELATED"/>
    <property type="match status" value="1"/>
</dbReference>